<accession>A0A9P0HJ27</accession>
<keyword evidence="2" id="KW-1185">Reference proteome</keyword>
<organism evidence="1 2">
    <name type="scientific">Nezara viridula</name>
    <name type="common">Southern green stink bug</name>
    <name type="synonym">Cimex viridulus</name>
    <dbReference type="NCBI Taxonomy" id="85310"/>
    <lineage>
        <taxon>Eukaryota</taxon>
        <taxon>Metazoa</taxon>
        <taxon>Ecdysozoa</taxon>
        <taxon>Arthropoda</taxon>
        <taxon>Hexapoda</taxon>
        <taxon>Insecta</taxon>
        <taxon>Pterygota</taxon>
        <taxon>Neoptera</taxon>
        <taxon>Paraneoptera</taxon>
        <taxon>Hemiptera</taxon>
        <taxon>Heteroptera</taxon>
        <taxon>Panheteroptera</taxon>
        <taxon>Pentatomomorpha</taxon>
        <taxon>Pentatomoidea</taxon>
        <taxon>Pentatomidae</taxon>
        <taxon>Pentatominae</taxon>
        <taxon>Nezara</taxon>
    </lineage>
</organism>
<evidence type="ECO:0000313" key="2">
    <source>
        <dbReference type="Proteomes" id="UP001152798"/>
    </source>
</evidence>
<evidence type="ECO:0000313" key="1">
    <source>
        <dbReference type="EMBL" id="CAH1403500.1"/>
    </source>
</evidence>
<proteinExistence type="predicted"/>
<sequence>MIYPKESLRTGLTPSGGPRLRWMDSVTADSRTLLGTATWKRAGSSWMAGATRGGQDPTRVVAPIRLIDYN</sequence>
<gene>
    <name evidence="1" type="ORF">NEZAVI_LOCUS12103</name>
</gene>
<protein>
    <submittedName>
        <fullName evidence="1">Uncharacterized protein</fullName>
    </submittedName>
</protein>
<name>A0A9P0HJ27_NEZVI</name>
<reference evidence="1" key="1">
    <citation type="submission" date="2022-01" db="EMBL/GenBank/DDBJ databases">
        <authorList>
            <person name="King R."/>
        </authorList>
    </citation>
    <scope>NUCLEOTIDE SEQUENCE</scope>
</reference>
<dbReference type="Proteomes" id="UP001152798">
    <property type="component" value="Chromosome 5"/>
</dbReference>
<dbReference type="AlphaFoldDB" id="A0A9P0HJ27"/>
<dbReference type="EMBL" id="OV725081">
    <property type="protein sequence ID" value="CAH1403500.1"/>
    <property type="molecule type" value="Genomic_DNA"/>
</dbReference>